<dbReference type="Proteomes" id="UP000490939">
    <property type="component" value="Unassembled WGS sequence"/>
</dbReference>
<feature type="compositionally biased region" description="Low complexity" evidence="1">
    <location>
        <begin position="1215"/>
        <end position="1231"/>
    </location>
</feature>
<sequence length="1281" mass="138929">MGNGQSAVENRSPGRGAKPKGIPAEGNSEGTSSASGYDTPCPLPIGVPYSQYNDSETVVASPTKRTVELNQEFRQHMRSQLLSPEEHDSAMQTGRDKVDVLAVSLARSLSRSRSRRAYGPTLQTSSSKLNNNASQMSLPSERAVDLGTAVALLQELRKTATPEDLVALHRALLPTRSNDPLSNPADGLEDRLGMSASGLIRKKSLARPGVATRHARKELKPEAKQENGQLWKSEMMGTSPLARLARVDDLDSNLQLPPSISQDRAHTPTGDEYSNLGSLKRGSLMVMNGAVSPSPSFLSREFLGRRPSEDEYFTASENASASGSPVKALPSLPINSAQYPLDSSGHSLEDFRFSDLQERSTALLTKRSGSPLKREIRAESPIRNSDRETTLMTSKPRTRPSAISLIANSENHSLFSNVSSVEDLRIHQPHQRIVSQSAISLAAEYMMELPPSPHKPTSEGKETLPVDSPPNSSVSRAGLAREESYSSLQYAQQHESWESTQVPLFGQSQVGDQILARTALRSHPPNITVPLKSALKSTRASQAKTDSGYCSSVSTGVEACQVFEMDPLNLSTVDSVAASTPKGDVALISTVKTEKSIFKPAKTRPKSDISERWPTFQKTDGDDGQETPGDSEPPKTERRKSWKKSIRRSLSRSRTTETTPEKNSPASIPGSSLSLEATKPKKLQKKRPLSQSPLTIRDSHNAKGDVPPVPSSTFSKFLDRVVTSPGLEHLDRTYEDTTRIIDTRRGSASPTPASEALPDLQASYFPDAQQDDVTTTASCTLKQATPDQAAPKPPVHRHGFSRMRLGRASTSEREEEEIGSDGIAGVTDFGTVAKSLGSGPYDIAKGNQPQQPRSAVAGPIQYPHQLGADQGQYRPREGWDAETASRFAQMRSRQRAAATADAERESTLSRKPAISNRPRSYHEDSPVHYSQQPNNHRRPKSVHGSVPQGQGHVQQLGQAQDHHYAQQEYLRPPALVTTTSALRPRTVNDHPVAHDEGTAHQEVHRPSAVFTTRRPKTANTEPAVYNRGPRSGSPVKTMVGLLDARAALAPTPSPTLPQSPTVDWSEQSRLWKERKRNAQEGTRPPSSEYSESVTSTTTSTMATYVTESRSQPGHPTVHTSYSSTPVTTTRTVYSPLVPTTTTHTTYPSTPVSGGTSNNHTSSTVSFTTSSRIPQTPTYSRTSTPSQPTSRDQLRGRPQSQYEASPTPARISSPAQQSQTQSNRMSSSSIFGRFGGGYTGDKVGIGRPSGSGGKRDVTARTQAIRSGYGVDFGDIPVRHAPT</sequence>
<organism evidence="2 4">
    <name type="scientific">Venturia inaequalis</name>
    <name type="common">Apple scab fungus</name>
    <dbReference type="NCBI Taxonomy" id="5025"/>
    <lineage>
        <taxon>Eukaryota</taxon>
        <taxon>Fungi</taxon>
        <taxon>Dikarya</taxon>
        <taxon>Ascomycota</taxon>
        <taxon>Pezizomycotina</taxon>
        <taxon>Dothideomycetes</taxon>
        <taxon>Pleosporomycetidae</taxon>
        <taxon>Venturiales</taxon>
        <taxon>Venturiaceae</taxon>
        <taxon>Venturia</taxon>
    </lineage>
</organism>
<name>A0A8H3Z4J4_VENIN</name>
<feature type="region of interest" description="Disordered" evidence="1">
    <location>
        <begin position="1"/>
        <end position="40"/>
    </location>
</feature>
<dbReference type="EMBL" id="WNWQ01000035">
    <property type="protein sequence ID" value="KAE9982943.1"/>
    <property type="molecule type" value="Genomic_DNA"/>
</dbReference>
<evidence type="ECO:0000313" key="5">
    <source>
        <dbReference type="Proteomes" id="UP000490939"/>
    </source>
</evidence>
<feature type="compositionally biased region" description="Polar residues" evidence="1">
    <location>
        <begin position="121"/>
        <end position="133"/>
    </location>
</feature>
<feature type="region of interest" description="Disordered" evidence="1">
    <location>
        <begin position="599"/>
        <end position="756"/>
    </location>
</feature>
<dbReference type="Proteomes" id="UP000433883">
    <property type="component" value="Unassembled WGS sequence"/>
</dbReference>
<feature type="compositionally biased region" description="Basic and acidic residues" evidence="1">
    <location>
        <begin position="728"/>
        <end position="745"/>
    </location>
</feature>
<feature type="region of interest" description="Disordered" evidence="1">
    <location>
        <begin position="257"/>
        <end position="276"/>
    </location>
</feature>
<accession>A0A8H3Z4J4</accession>
<feature type="region of interest" description="Disordered" evidence="1">
    <location>
        <begin position="1049"/>
        <end position="1099"/>
    </location>
</feature>
<evidence type="ECO:0000313" key="3">
    <source>
        <dbReference type="EMBL" id="KAE9992073.1"/>
    </source>
</evidence>
<evidence type="ECO:0000313" key="2">
    <source>
        <dbReference type="EMBL" id="KAE9982943.1"/>
    </source>
</evidence>
<proteinExistence type="predicted"/>
<reference evidence="2 4" key="1">
    <citation type="submission" date="2019-11" db="EMBL/GenBank/DDBJ databases">
        <title>Venturia inaequalis Genome Resource.</title>
        <authorList>
            <person name="Lichtner F.J."/>
        </authorList>
    </citation>
    <scope>NUCLEOTIDE SEQUENCE [LARGE SCALE GENOMIC DNA]</scope>
    <source>
        <strain evidence="2">Bline_iso_100314</strain>
        <strain evidence="3 5">DMI_063113</strain>
    </source>
</reference>
<feature type="compositionally biased region" description="Polar residues" evidence="1">
    <location>
        <begin position="656"/>
        <end position="675"/>
    </location>
</feature>
<feature type="compositionally biased region" description="Polar residues" evidence="1">
    <location>
        <begin position="947"/>
        <end position="958"/>
    </location>
</feature>
<evidence type="ECO:0000256" key="1">
    <source>
        <dbReference type="SAM" id="MobiDB-lite"/>
    </source>
</evidence>
<feature type="region of interest" description="Disordered" evidence="1">
    <location>
        <begin position="448"/>
        <end position="480"/>
    </location>
</feature>
<feature type="region of interest" description="Disordered" evidence="1">
    <location>
        <begin position="207"/>
        <end position="229"/>
    </location>
</feature>
<feature type="compositionally biased region" description="Polar residues" evidence="1">
    <location>
        <begin position="1109"/>
        <end position="1126"/>
    </location>
</feature>
<feature type="compositionally biased region" description="Basic and acidic residues" evidence="1">
    <location>
        <begin position="986"/>
        <end position="1005"/>
    </location>
</feature>
<protein>
    <submittedName>
        <fullName evidence="2">Uncharacterized protein</fullName>
    </submittedName>
</protein>
<feature type="region of interest" description="Disordered" evidence="1">
    <location>
        <begin position="984"/>
        <end position="1035"/>
    </location>
</feature>
<evidence type="ECO:0000313" key="4">
    <source>
        <dbReference type="Proteomes" id="UP000433883"/>
    </source>
</evidence>
<dbReference type="EMBL" id="WNWR01000071">
    <property type="protein sequence ID" value="KAE9992073.1"/>
    <property type="molecule type" value="Genomic_DNA"/>
</dbReference>
<feature type="region of interest" description="Disordered" evidence="1">
    <location>
        <begin position="783"/>
        <end position="962"/>
    </location>
</feature>
<feature type="compositionally biased region" description="Basic residues" evidence="1">
    <location>
        <begin position="637"/>
        <end position="651"/>
    </location>
</feature>
<gene>
    <name evidence="2" type="ORF">BLS_005148</name>
    <name evidence="3" type="ORF">EG327_010174</name>
</gene>
<feature type="region of interest" description="Disordered" evidence="1">
    <location>
        <begin position="1107"/>
        <end position="1126"/>
    </location>
</feature>
<feature type="region of interest" description="Disordered" evidence="1">
    <location>
        <begin position="1135"/>
        <end position="1257"/>
    </location>
</feature>
<keyword evidence="5" id="KW-1185">Reference proteome</keyword>
<comment type="caution">
    <text evidence="2">The sequence shown here is derived from an EMBL/GenBank/DDBJ whole genome shotgun (WGS) entry which is preliminary data.</text>
</comment>
<feature type="compositionally biased region" description="Low complexity" evidence="1">
    <location>
        <begin position="1138"/>
        <end position="1190"/>
    </location>
</feature>
<feature type="region of interest" description="Disordered" evidence="1">
    <location>
        <begin position="112"/>
        <end position="133"/>
    </location>
</feature>
<feature type="compositionally biased region" description="Basic residues" evidence="1">
    <location>
        <begin position="794"/>
        <end position="805"/>
    </location>
</feature>
<feature type="compositionally biased region" description="Low complexity" evidence="1">
    <location>
        <begin position="1086"/>
        <end position="1099"/>
    </location>
</feature>